<proteinExistence type="predicted"/>
<gene>
    <name evidence="3" type="ORF">KJI95_15845</name>
</gene>
<dbReference type="CDD" id="cd13706">
    <property type="entry name" value="PBP2_HisK_like_1"/>
    <property type="match status" value="2"/>
</dbReference>
<dbReference type="PANTHER" id="PTHR46663:SF2">
    <property type="entry name" value="GGDEF DOMAIN-CONTAINING PROTEIN"/>
    <property type="match status" value="1"/>
</dbReference>
<accession>A0ABS5V698</accession>
<dbReference type="Proteomes" id="UP001195903">
    <property type="component" value="Unassembled WGS sequence"/>
</dbReference>
<sequence>MSNIELNNNLFTPISRCGCQLKFIQSLLLSLFLLFSSVVFAADKSITLVMGEDSYPFQFIDDEGTPQGLLVELWKEWARVNRREVVFVARVWQDSLDQLADGRADVHIGMAANPSRETQFELAAPISVVTTYVYLHKDLSDRTRLEQLKPFQVGVVSGSMFEHELSMRVPGLTFKRYPTRESLLDAAQRGELVAFAGMEGYMRDQRLQQQLSAVFPTHNRILVRQTELHPALSKGNVALRREIDEGFANVSADVIRKIERRWLGYQREQSGLAIAMQLGVEPYVDIGVDGLPHGMYVDIWRLWSQKTGIPINFIPGDMNGSLEDVRSGKADVHIGYPESDDINTGLHRAWHMYTVKSRLFIHGEQRTDAASLKGKRIGIFPTAPYLAKVKAALPDTQLRFYSGMEEMLQAVQKGDIVGFVASAAWTQHYLLLNKSWAEFTQVPEYEYETDIFSLIRNGDEGLASRIASGFNMISPRELAEIEQKWILNSRDHVFVNVEKQLELSATERDYLKGLGTLKLGYLENWAPMEFRDPSGKFSGVNADVAAMMEQLLGISIEPVPFKEWSDLIAALKNGKIDLAGSVAKTPEREGQIHYSEPYWPSSWALLSPIGEVSAFNLEQIEGRRLAVTEGYQMISKLMAEHPGIKLVLVPDSVTGIEAVARGKADFYVDKVVVLASQLKSGQYQQFKLSLLTDFAEQYSHFGVSLRHGNFLPLLNKVIARLDKTKVQEIHSRWMNFELDTGAARYKNYLRTGVIALALLLITTLIVMVINRRLKAEIAAREKAEARIAHLASHDPLTQLPNRMLLDDRLNQSVLLHLREQAKFALLFVDLDGFKAVNDRFGHAVGDRLLVDVAAILENSLRKSDTVARFGGDEFVIVLNKIVDLDSVCQVAENLISRLSQPMDVGADTVRISASIGVAIFPSDGDNPIALLQKADRMMYLAKDAGGHGYRSS</sequence>
<feature type="transmembrane region" description="Helical" evidence="1">
    <location>
        <begin position="748"/>
        <end position="770"/>
    </location>
</feature>
<dbReference type="Gene3D" id="3.30.70.270">
    <property type="match status" value="1"/>
</dbReference>
<dbReference type="SMART" id="SM00062">
    <property type="entry name" value="PBPb"/>
    <property type="match status" value="3"/>
</dbReference>
<dbReference type="Pfam" id="PF00497">
    <property type="entry name" value="SBP_bac_3"/>
    <property type="match status" value="3"/>
</dbReference>
<organism evidence="3 4">
    <name type="scientific">Shewanella jiangmenensis</name>
    <dbReference type="NCBI Taxonomy" id="2837387"/>
    <lineage>
        <taxon>Bacteria</taxon>
        <taxon>Pseudomonadati</taxon>
        <taxon>Pseudomonadota</taxon>
        <taxon>Gammaproteobacteria</taxon>
        <taxon>Alteromonadales</taxon>
        <taxon>Shewanellaceae</taxon>
        <taxon>Shewanella</taxon>
    </lineage>
</organism>
<keyword evidence="4" id="KW-1185">Reference proteome</keyword>
<dbReference type="PROSITE" id="PS50887">
    <property type="entry name" value="GGDEF"/>
    <property type="match status" value="1"/>
</dbReference>
<comment type="caution">
    <text evidence="3">The sequence shown here is derived from an EMBL/GenBank/DDBJ whole genome shotgun (WGS) entry which is preliminary data.</text>
</comment>
<dbReference type="InterPro" id="IPR052163">
    <property type="entry name" value="DGC-Regulatory_Protein"/>
</dbReference>
<dbReference type="InterPro" id="IPR000160">
    <property type="entry name" value="GGDEF_dom"/>
</dbReference>
<reference evidence="3 4" key="1">
    <citation type="submission" date="2021-05" db="EMBL/GenBank/DDBJ databases">
        <title>Shewanella sp. JM162201.</title>
        <authorList>
            <person name="Xu S."/>
            <person name="Li A."/>
        </authorList>
    </citation>
    <scope>NUCLEOTIDE SEQUENCE [LARGE SCALE GENOMIC DNA]</scope>
    <source>
        <strain evidence="3 4">JM162201</strain>
    </source>
</reference>
<dbReference type="InterPro" id="IPR029787">
    <property type="entry name" value="Nucleotide_cyclase"/>
</dbReference>
<name>A0ABS5V698_9GAMM</name>
<dbReference type="CDD" id="cd01007">
    <property type="entry name" value="PBP2_BvgS_HisK_like"/>
    <property type="match status" value="1"/>
</dbReference>
<feature type="domain" description="GGDEF" evidence="2">
    <location>
        <begin position="821"/>
        <end position="952"/>
    </location>
</feature>
<dbReference type="CDD" id="cd01949">
    <property type="entry name" value="GGDEF"/>
    <property type="match status" value="1"/>
</dbReference>
<evidence type="ECO:0000313" key="4">
    <source>
        <dbReference type="Proteomes" id="UP001195903"/>
    </source>
</evidence>
<dbReference type="SMART" id="SM00267">
    <property type="entry name" value="GGDEF"/>
    <property type="match status" value="1"/>
</dbReference>
<keyword evidence="1" id="KW-0812">Transmembrane</keyword>
<dbReference type="InterPro" id="IPR043128">
    <property type="entry name" value="Rev_trsase/Diguanyl_cyclase"/>
</dbReference>
<evidence type="ECO:0000259" key="2">
    <source>
        <dbReference type="PROSITE" id="PS50887"/>
    </source>
</evidence>
<dbReference type="EMBL" id="JAHEPS010000007">
    <property type="protein sequence ID" value="MBT1445968.1"/>
    <property type="molecule type" value="Genomic_DNA"/>
</dbReference>
<evidence type="ECO:0000313" key="3">
    <source>
        <dbReference type="EMBL" id="MBT1445968.1"/>
    </source>
</evidence>
<dbReference type="SUPFAM" id="SSF55073">
    <property type="entry name" value="Nucleotide cyclase"/>
    <property type="match status" value="1"/>
</dbReference>
<keyword evidence="1" id="KW-0472">Membrane</keyword>
<dbReference type="InterPro" id="IPR001638">
    <property type="entry name" value="Solute-binding_3/MltF_N"/>
</dbReference>
<keyword evidence="1" id="KW-1133">Transmembrane helix</keyword>
<dbReference type="NCBIfam" id="TIGR00254">
    <property type="entry name" value="GGDEF"/>
    <property type="match status" value="1"/>
</dbReference>
<dbReference type="PANTHER" id="PTHR46663">
    <property type="entry name" value="DIGUANYLATE CYCLASE DGCT-RELATED"/>
    <property type="match status" value="1"/>
</dbReference>
<protein>
    <submittedName>
        <fullName evidence="3">Transporter substrate-binding domain-containing protein</fullName>
    </submittedName>
</protein>
<evidence type="ECO:0000256" key="1">
    <source>
        <dbReference type="SAM" id="Phobius"/>
    </source>
</evidence>
<dbReference type="SUPFAM" id="SSF53850">
    <property type="entry name" value="Periplasmic binding protein-like II"/>
    <property type="match status" value="3"/>
</dbReference>
<dbReference type="Gene3D" id="3.40.190.10">
    <property type="entry name" value="Periplasmic binding protein-like II"/>
    <property type="match status" value="6"/>
</dbReference>
<dbReference type="Pfam" id="PF00990">
    <property type="entry name" value="GGDEF"/>
    <property type="match status" value="1"/>
</dbReference>